<protein>
    <recommendedName>
        <fullName evidence="3">BTB domain-containing protein</fullName>
    </recommendedName>
</protein>
<proteinExistence type="predicted"/>
<dbReference type="InParanoid" id="A0A7R8USS6"/>
<evidence type="ECO:0008006" key="3">
    <source>
        <dbReference type="Google" id="ProtNLM"/>
    </source>
</evidence>
<gene>
    <name evidence="1" type="ORF">HERILL_LOCUS9117</name>
</gene>
<organism evidence="1 2">
    <name type="scientific">Hermetia illucens</name>
    <name type="common">Black soldier fly</name>
    <dbReference type="NCBI Taxonomy" id="343691"/>
    <lineage>
        <taxon>Eukaryota</taxon>
        <taxon>Metazoa</taxon>
        <taxon>Ecdysozoa</taxon>
        <taxon>Arthropoda</taxon>
        <taxon>Hexapoda</taxon>
        <taxon>Insecta</taxon>
        <taxon>Pterygota</taxon>
        <taxon>Neoptera</taxon>
        <taxon>Endopterygota</taxon>
        <taxon>Diptera</taxon>
        <taxon>Brachycera</taxon>
        <taxon>Stratiomyomorpha</taxon>
        <taxon>Stratiomyidae</taxon>
        <taxon>Hermetiinae</taxon>
        <taxon>Hermetia</taxon>
    </lineage>
</organism>
<keyword evidence="2" id="KW-1185">Reference proteome</keyword>
<evidence type="ECO:0000313" key="2">
    <source>
        <dbReference type="Proteomes" id="UP000594454"/>
    </source>
</evidence>
<dbReference type="AlphaFoldDB" id="A0A7R8USS6"/>
<dbReference type="EMBL" id="LR899011">
    <property type="protein sequence ID" value="CAD7086337.1"/>
    <property type="molecule type" value="Genomic_DNA"/>
</dbReference>
<sequence>MVVAPVDRISPLLVKKIELRLENESLTADFAMVCNAPDKEFYDRVQSYDIQLTETYSVDLRFWPNGVQEGGPVTLMISPQREDAKGLYVKFEVRMVASDNNNWFAYKMEEFIGLEFGLAWNINICDVKKIKDNPEHLAPKGCMLCFATTTIHTTMIPPPTPLRSGDFSEKIALIKDKIYQSSFGDMRIFVRQVEMYAHRCVLIRHGIFSSSVASLPPNSCLITADGSCPRVIEEFVVEAYLSIGKDEFQQLLS</sequence>
<name>A0A7R8USS6_HERIL</name>
<evidence type="ECO:0000313" key="1">
    <source>
        <dbReference type="EMBL" id="CAD7086337.1"/>
    </source>
</evidence>
<reference evidence="1 2" key="1">
    <citation type="submission" date="2020-11" db="EMBL/GenBank/DDBJ databases">
        <authorList>
            <person name="Wallbank WR R."/>
            <person name="Pardo Diaz C."/>
            <person name="Kozak K."/>
            <person name="Martin S."/>
            <person name="Jiggins C."/>
            <person name="Moest M."/>
            <person name="Warren A I."/>
            <person name="Generalovic N T."/>
            <person name="Byers J.R.P. K."/>
            <person name="Montejo-Kovacevich G."/>
            <person name="Yen C E."/>
        </authorList>
    </citation>
    <scope>NUCLEOTIDE SEQUENCE [LARGE SCALE GENOMIC DNA]</scope>
</reference>
<dbReference type="Proteomes" id="UP000594454">
    <property type="component" value="Chromosome 3"/>
</dbReference>
<accession>A0A7R8USS6</accession>